<gene>
    <name evidence="2" type="ordered locus">DSC_09205</name>
</gene>
<dbReference type="AlphaFoldDB" id="G7UWI4"/>
<accession>G7UWI4</accession>
<protein>
    <submittedName>
        <fullName evidence="2">Uncharacterized protein</fullName>
    </submittedName>
</protein>
<feature type="region of interest" description="Disordered" evidence="1">
    <location>
        <begin position="1"/>
        <end position="24"/>
    </location>
</feature>
<evidence type="ECO:0000313" key="3">
    <source>
        <dbReference type="Proteomes" id="UP000005870"/>
    </source>
</evidence>
<proteinExistence type="predicted"/>
<keyword evidence="3" id="KW-1185">Reference proteome</keyword>
<dbReference type="KEGG" id="psd:DSC_09205"/>
<dbReference type="Proteomes" id="UP000005870">
    <property type="component" value="Chromosome"/>
</dbReference>
<dbReference type="eggNOG" id="ENOG5032BEE">
    <property type="taxonomic scope" value="Bacteria"/>
</dbReference>
<evidence type="ECO:0000256" key="1">
    <source>
        <dbReference type="SAM" id="MobiDB-lite"/>
    </source>
</evidence>
<evidence type="ECO:0000313" key="2">
    <source>
        <dbReference type="EMBL" id="AER56491.1"/>
    </source>
</evidence>
<dbReference type="HOGENOM" id="CLU_199792_0_0_6"/>
<dbReference type="EMBL" id="CP003093">
    <property type="protein sequence ID" value="AER56491.1"/>
    <property type="molecule type" value="Genomic_DNA"/>
</dbReference>
<sequence length="61" mass="6544">MPRTSSKMTMASKGKSGNEKGGALTHERIKADLEAFRKAGGRVEVLGNTRVLKKVDNQEGA</sequence>
<name>G7UWI4_PSEUP</name>
<reference evidence="2 3" key="1">
    <citation type="journal article" date="2012" name="J. Bacteriol.">
        <title>Complete Genome Sequence of the BTEX-Degrading Bacterium Pseudoxanthomonas spadix BD-a59.</title>
        <authorList>
            <person name="Lee S.H."/>
            <person name="Jin H.M."/>
            <person name="Lee H.J."/>
            <person name="Kim J.M."/>
            <person name="Jeon C.O."/>
        </authorList>
    </citation>
    <scope>NUCLEOTIDE SEQUENCE [LARGE SCALE GENOMIC DNA]</scope>
    <source>
        <strain evidence="2 3">BD-a59</strain>
    </source>
</reference>
<dbReference type="RefSeq" id="WP_014160667.1">
    <property type="nucleotide sequence ID" value="NC_016147.2"/>
</dbReference>
<organism evidence="2 3">
    <name type="scientific">Pseudoxanthomonas spadix (strain BD-a59)</name>
    <dbReference type="NCBI Taxonomy" id="1045855"/>
    <lineage>
        <taxon>Bacteria</taxon>
        <taxon>Pseudomonadati</taxon>
        <taxon>Pseudomonadota</taxon>
        <taxon>Gammaproteobacteria</taxon>
        <taxon>Lysobacterales</taxon>
        <taxon>Lysobacteraceae</taxon>
        <taxon>Pseudoxanthomonas</taxon>
    </lineage>
</organism>
<dbReference type="OrthoDB" id="6028411at2"/>
<dbReference type="STRING" id="1045855.DSC_09205"/>